<accession>A0ABU0EIU1</accession>
<dbReference type="EMBL" id="JAUSVB010000005">
    <property type="protein sequence ID" value="MDQ0375194.1"/>
    <property type="molecule type" value="Genomic_DNA"/>
</dbReference>
<feature type="transmembrane region" description="Helical" evidence="1">
    <location>
        <begin position="16"/>
        <end position="40"/>
    </location>
</feature>
<keyword evidence="1" id="KW-0472">Membrane</keyword>
<gene>
    <name evidence="2" type="ORF">J2X26_003524</name>
</gene>
<evidence type="ECO:0000256" key="1">
    <source>
        <dbReference type="SAM" id="Phobius"/>
    </source>
</evidence>
<dbReference type="Proteomes" id="UP001239626">
    <property type="component" value="Unassembled WGS sequence"/>
</dbReference>
<protein>
    <submittedName>
        <fullName evidence="2">Membrane protein YesL</fullName>
    </submittedName>
</protein>
<feature type="transmembrane region" description="Helical" evidence="1">
    <location>
        <begin position="90"/>
        <end position="109"/>
    </location>
</feature>
<keyword evidence="1" id="KW-0812">Transmembrane</keyword>
<dbReference type="RefSeq" id="WP_307494001.1">
    <property type="nucleotide sequence ID" value="NZ_JAUSVB010000005.1"/>
</dbReference>
<feature type="transmembrane region" description="Helical" evidence="1">
    <location>
        <begin position="166"/>
        <end position="185"/>
    </location>
</feature>
<sequence length="216" mass="22355">MSTLSVTTYERGFRGLWIGLVVNLLLAVACAPLLLALVLVEDPLAALPFFAVLSCVCGPALMGAFGAFAADDRPAAAFVAAYRRGFLQGLLLWAGGAAVLGVLAVNTVGALSGDVAFARPLLPMFVVLAALVVAVGSFSLVAVGHRPGVPFGELLRESAALAVRRWYLSALNVVVLAVLVAVLLVKPGIGVLIACAPLLYVVWSNAGYALTPQEDR</sequence>
<keyword evidence="1" id="KW-1133">Transmembrane helix</keyword>
<feature type="transmembrane region" description="Helical" evidence="1">
    <location>
        <begin position="46"/>
        <end position="69"/>
    </location>
</feature>
<feature type="transmembrane region" description="Helical" evidence="1">
    <location>
        <begin position="121"/>
        <end position="145"/>
    </location>
</feature>
<evidence type="ECO:0000313" key="2">
    <source>
        <dbReference type="EMBL" id="MDQ0375194.1"/>
    </source>
</evidence>
<organism evidence="2 3">
    <name type="scientific">Cellulomonas humilata</name>
    <dbReference type="NCBI Taxonomy" id="144055"/>
    <lineage>
        <taxon>Bacteria</taxon>
        <taxon>Bacillati</taxon>
        <taxon>Actinomycetota</taxon>
        <taxon>Actinomycetes</taxon>
        <taxon>Micrococcales</taxon>
        <taxon>Cellulomonadaceae</taxon>
        <taxon>Cellulomonas</taxon>
    </lineage>
</organism>
<keyword evidence="3" id="KW-1185">Reference proteome</keyword>
<proteinExistence type="predicted"/>
<feature type="transmembrane region" description="Helical" evidence="1">
    <location>
        <begin position="191"/>
        <end position="210"/>
    </location>
</feature>
<comment type="caution">
    <text evidence="2">The sequence shown here is derived from an EMBL/GenBank/DDBJ whole genome shotgun (WGS) entry which is preliminary data.</text>
</comment>
<evidence type="ECO:0000313" key="3">
    <source>
        <dbReference type="Proteomes" id="UP001239626"/>
    </source>
</evidence>
<reference evidence="2 3" key="1">
    <citation type="submission" date="2023-07" db="EMBL/GenBank/DDBJ databases">
        <title>Sorghum-associated microbial communities from plants grown in Nebraska, USA.</title>
        <authorList>
            <person name="Schachtman D."/>
        </authorList>
    </citation>
    <scope>NUCLEOTIDE SEQUENCE [LARGE SCALE GENOMIC DNA]</scope>
    <source>
        <strain evidence="2 3">BE332</strain>
    </source>
</reference>
<name>A0ABU0EIU1_9CELL</name>